<dbReference type="AlphaFoldDB" id="W9QC20"/>
<evidence type="ECO:0000313" key="3">
    <source>
        <dbReference type="Proteomes" id="UP000030645"/>
    </source>
</evidence>
<feature type="region of interest" description="Disordered" evidence="1">
    <location>
        <begin position="45"/>
        <end position="70"/>
    </location>
</feature>
<sequence>MMCTTTLRSHCVYSLALPWRDGPPLAFTKFVIHRDITRGTHLHLAHQDDDDGDRHDLRRRATSSPPELSRVRATTAAEIAVIFVICNGDRKSRSSSHKSRRYAAIAKLRSALSPSELDRRFSGVRSALSSPPEV</sequence>
<evidence type="ECO:0000256" key="1">
    <source>
        <dbReference type="SAM" id="MobiDB-lite"/>
    </source>
</evidence>
<dbReference type="Proteomes" id="UP000030645">
    <property type="component" value="Unassembled WGS sequence"/>
</dbReference>
<protein>
    <submittedName>
        <fullName evidence="2">Uncharacterized protein</fullName>
    </submittedName>
</protein>
<keyword evidence="3" id="KW-1185">Reference proteome</keyword>
<reference evidence="3" key="1">
    <citation type="submission" date="2013-01" db="EMBL/GenBank/DDBJ databases">
        <title>Draft Genome Sequence of a Mulberry Tree, Morus notabilis C.K. Schneid.</title>
        <authorList>
            <person name="He N."/>
            <person name="Zhao S."/>
        </authorList>
    </citation>
    <scope>NUCLEOTIDE SEQUENCE</scope>
</reference>
<organism evidence="2 3">
    <name type="scientific">Morus notabilis</name>
    <dbReference type="NCBI Taxonomy" id="981085"/>
    <lineage>
        <taxon>Eukaryota</taxon>
        <taxon>Viridiplantae</taxon>
        <taxon>Streptophyta</taxon>
        <taxon>Embryophyta</taxon>
        <taxon>Tracheophyta</taxon>
        <taxon>Spermatophyta</taxon>
        <taxon>Magnoliopsida</taxon>
        <taxon>eudicotyledons</taxon>
        <taxon>Gunneridae</taxon>
        <taxon>Pentapetalae</taxon>
        <taxon>rosids</taxon>
        <taxon>fabids</taxon>
        <taxon>Rosales</taxon>
        <taxon>Moraceae</taxon>
        <taxon>Moreae</taxon>
        <taxon>Morus</taxon>
    </lineage>
</organism>
<gene>
    <name evidence="2" type="ORF">L484_005285</name>
</gene>
<evidence type="ECO:0000313" key="2">
    <source>
        <dbReference type="EMBL" id="EXB24356.1"/>
    </source>
</evidence>
<name>W9QC20_9ROSA</name>
<accession>W9QC20</accession>
<proteinExistence type="predicted"/>
<dbReference type="EMBL" id="KE343332">
    <property type="protein sequence ID" value="EXB24356.1"/>
    <property type="molecule type" value="Genomic_DNA"/>
</dbReference>